<dbReference type="PANTHER" id="PTHR46060:SF1">
    <property type="entry name" value="MARINER MOS1 TRANSPOSASE-LIKE PROTEIN"/>
    <property type="match status" value="1"/>
</dbReference>
<dbReference type="AlphaFoldDB" id="A0A8C4X102"/>
<dbReference type="Ensembl" id="ENSEBUT00000025338.1">
    <property type="protein sequence ID" value="ENSEBUP00000024762.1"/>
    <property type="gene ID" value="ENSEBUG00000015286.1"/>
</dbReference>
<accession>A0A8C4X102</accession>
<evidence type="ECO:0000313" key="3">
    <source>
        <dbReference type="Ensembl" id="ENSEBUP00000024762.1"/>
    </source>
</evidence>
<keyword evidence="4" id="KW-1185">Reference proteome</keyword>
<dbReference type="GeneTree" id="ENSGT00940000164451"/>
<dbReference type="OMA" id="HTSINDY"/>
<dbReference type="Pfam" id="PF17906">
    <property type="entry name" value="HTH_48"/>
    <property type="match status" value="1"/>
</dbReference>
<evidence type="ECO:0000313" key="4">
    <source>
        <dbReference type="Proteomes" id="UP000694388"/>
    </source>
</evidence>
<feature type="domain" description="Mos1 transposase HTH" evidence="2">
    <location>
        <begin position="4"/>
        <end position="51"/>
    </location>
</feature>
<name>A0A8C4X102_EPTBU</name>
<sequence length="197" mass="22756">MEKLELRAVIKYLHKKGLPPKKIHIDMVATLGDDAPSYSMVKNWVAEFKRGRTSTEDEHRSGRPVEVSTPEMVDQVHEVVTKDRRATIRHVAETLGVSFGSVQSILTDKLGMAKVSARWVPRMPTVDQKKSRLDISRDLLDRFHADPDDFLQRIVRQDKTWVHHFDRETKQQNVQWKHAMSSPPRKFKRTSSAGKHV</sequence>
<reference evidence="3" key="1">
    <citation type="submission" date="2025-05" db="UniProtKB">
        <authorList>
            <consortium name="Ensembl"/>
        </authorList>
    </citation>
    <scope>IDENTIFICATION</scope>
</reference>
<dbReference type="Proteomes" id="UP000694388">
    <property type="component" value="Unplaced"/>
</dbReference>
<feature type="compositionally biased region" description="Basic residues" evidence="1">
    <location>
        <begin position="185"/>
        <end position="197"/>
    </location>
</feature>
<feature type="region of interest" description="Disordered" evidence="1">
    <location>
        <begin position="177"/>
        <end position="197"/>
    </location>
</feature>
<dbReference type="Ensembl" id="ENSEBUT00000025332.1">
    <property type="protein sequence ID" value="ENSEBUP00000024756.1"/>
    <property type="gene ID" value="ENSEBUG00000015286.1"/>
</dbReference>
<dbReference type="GO" id="GO:0003676">
    <property type="term" value="F:nucleic acid binding"/>
    <property type="evidence" value="ECO:0007669"/>
    <property type="project" value="InterPro"/>
</dbReference>
<dbReference type="PANTHER" id="PTHR46060">
    <property type="entry name" value="MARINER MOS1 TRANSPOSASE-LIKE PROTEIN"/>
    <property type="match status" value="1"/>
</dbReference>
<dbReference type="Gene3D" id="1.10.10.1450">
    <property type="match status" value="1"/>
</dbReference>
<protein>
    <recommendedName>
        <fullName evidence="2">Mos1 transposase HTH domain-containing protein</fullName>
    </recommendedName>
</protein>
<dbReference type="InterPro" id="IPR041426">
    <property type="entry name" value="Mos1_HTH"/>
</dbReference>
<evidence type="ECO:0000259" key="2">
    <source>
        <dbReference type="Pfam" id="PF17906"/>
    </source>
</evidence>
<dbReference type="InterPro" id="IPR052709">
    <property type="entry name" value="Transposase-MT_Hybrid"/>
</dbReference>
<proteinExistence type="predicted"/>
<organism evidence="3 4">
    <name type="scientific">Eptatretus burgeri</name>
    <name type="common">Inshore hagfish</name>
    <dbReference type="NCBI Taxonomy" id="7764"/>
    <lineage>
        <taxon>Eukaryota</taxon>
        <taxon>Metazoa</taxon>
        <taxon>Chordata</taxon>
        <taxon>Craniata</taxon>
        <taxon>Vertebrata</taxon>
        <taxon>Cyclostomata</taxon>
        <taxon>Myxini</taxon>
        <taxon>Myxiniformes</taxon>
        <taxon>Myxinidae</taxon>
        <taxon>Eptatretinae</taxon>
        <taxon>Eptatretus</taxon>
    </lineage>
</organism>
<dbReference type="Gene3D" id="3.30.420.10">
    <property type="entry name" value="Ribonuclease H-like superfamily/Ribonuclease H"/>
    <property type="match status" value="1"/>
</dbReference>
<evidence type="ECO:0000256" key="1">
    <source>
        <dbReference type="SAM" id="MobiDB-lite"/>
    </source>
</evidence>
<dbReference type="InterPro" id="IPR036397">
    <property type="entry name" value="RNaseH_sf"/>
</dbReference>